<gene>
    <name evidence="2" type="ORF">PoB_005567900</name>
</gene>
<sequence length="65" mass="7128">TRFRLSSRCLRLTSQYGTQQTPVPVDVNQPATSEGAEGGIYQPKEAKPTLKDPLAKNLFLGKLNP</sequence>
<reference evidence="2 3" key="1">
    <citation type="journal article" date="2021" name="Elife">
        <title>Chloroplast acquisition without the gene transfer in kleptoplastic sea slugs, Plakobranchus ocellatus.</title>
        <authorList>
            <person name="Maeda T."/>
            <person name="Takahashi S."/>
            <person name="Yoshida T."/>
            <person name="Shimamura S."/>
            <person name="Takaki Y."/>
            <person name="Nagai Y."/>
            <person name="Toyoda A."/>
            <person name="Suzuki Y."/>
            <person name="Arimoto A."/>
            <person name="Ishii H."/>
            <person name="Satoh N."/>
            <person name="Nishiyama T."/>
            <person name="Hasebe M."/>
            <person name="Maruyama T."/>
            <person name="Minagawa J."/>
            <person name="Obokata J."/>
            <person name="Shigenobu S."/>
        </authorList>
    </citation>
    <scope>NUCLEOTIDE SEQUENCE [LARGE SCALE GENOMIC DNA]</scope>
</reference>
<organism evidence="2 3">
    <name type="scientific">Plakobranchus ocellatus</name>
    <dbReference type="NCBI Taxonomy" id="259542"/>
    <lineage>
        <taxon>Eukaryota</taxon>
        <taxon>Metazoa</taxon>
        <taxon>Spiralia</taxon>
        <taxon>Lophotrochozoa</taxon>
        <taxon>Mollusca</taxon>
        <taxon>Gastropoda</taxon>
        <taxon>Heterobranchia</taxon>
        <taxon>Euthyneura</taxon>
        <taxon>Panpulmonata</taxon>
        <taxon>Sacoglossa</taxon>
        <taxon>Placobranchoidea</taxon>
        <taxon>Plakobranchidae</taxon>
        <taxon>Plakobranchus</taxon>
    </lineage>
</organism>
<protein>
    <submittedName>
        <fullName evidence="2">Uncharacterized protein</fullName>
    </submittedName>
</protein>
<feature type="non-terminal residue" evidence="2">
    <location>
        <position position="1"/>
    </location>
</feature>
<evidence type="ECO:0000313" key="3">
    <source>
        <dbReference type="Proteomes" id="UP000735302"/>
    </source>
</evidence>
<evidence type="ECO:0000313" key="2">
    <source>
        <dbReference type="EMBL" id="GFO29174.1"/>
    </source>
</evidence>
<feature type="compositionally biased region" description="Basic and acidic residues" evidence="1">
    <location>
        <begin position="44"/>
        <end position="54"/>
    </location>
</feature>
<proteinExistence type="predicted"/>
<comment type="caution">
    <text evidence="2">The sequence shown here is derived from an EMBL/GenBank/DDBJ whole genome shotgun (WGS) entry which is preliminary data.</text>
</comment>
<feature type="region of interest" description="Disordered" evidence="1">
    <location>
        <begin position="15"/>
        <end position="65"/>
    </location>
</feature>
<keyword evidence="3" id="KW-1185">Reference proteome</keyword>
<dbReference type="AlphaFoldDB" id="A0AAV4CEK3"/>
<dbReference type="Proteomes" id="UP000735302">
    <property type="component" value="Unassembled WGS sequence"/>
</dbReference>
<name>A0AAV4CEK3_9GAST</name>
<feature type="non-terminal residue" evidence="2">
    <location>
        <position position="65"/>
    </location>
</feature>
<dbReference type="EMBL" id="BLXT01006120">
    <property type="protein sequence ID" value="GFO29174.1"/>
    <property type="molecule type" value="Genomic_DNA"/>
</dbReference>
<evidence type="ECO:0000256" key="1">
    <source>
        <dbReference type="SAM" id="MobiDB-lite"/>
    </source>
</evidence>
<accession>A0AAV4CEK3</accession>